<accession>A0A016T1Y8</accession>
<name>A0A016T1Y8_9BILA</name>
<evidence type="ECO:0000313" key="3">
    <source>
        <dbReference type="Proteomes" id="UP000024635"/>
    </source>
</evidence>
<dbReference type="OrthoDB" id="6134775at2759"/>
<keyword evidence="3" id="KW-1185">Reference proteome</keyword>
<dbReference type="Proteomes" id="UP000024635">
    <property type="component" value="Unassembled WGS sequence"/>
</dbReference>
<gene>
    <name evidence="2" type="primary">Acey_s0149.g2710</name>
    <name evidence="2" type="ORF">Y032_0149g2710</name>
</gene>
<keyword evidence="1" id="KW-0472">Membrane</keyword>
<reference evidence="3" key="1">
    <citation type="journal article" date="2015" name="Nat. Genet.">
        <title>The genome and transcriptome of the zoonotic hookworm Ancylostoma ceylanicum identify infection-specific gene families.</title>
        <authorList>
            <person name="Schwarz E.M."/>
            <person name="Hu Y."/>
            <person name="Antoshechkin I."/>
            <person name="Miller M.M."/>
            <person name="Sternberg P.W."/>
            <person name="Aroian R.V."/>
        </authorList>
    </citation>
    <scope>NUCLEOTIDE SEQUENCE</scope>
    <source>
        <strain evidence="3">HY135</strain>
    </source>
</reference>
<dbReference type="EMBL" id="JARK01001485">
    <property type="protein sequence ID" value="EYB96564.1"/>
    <property type="molecule type" value="Genomic_DNA"/>
</dbReference>
<dbReference type="AlphaFoldDB" id="A0A016T1Y8"/>
<keyword evidence="1" id="KW-0812">Transmembrane</keyword>
<comment type="caution">
    <text evidence="2">The sequence shown here is derived from an EMBL/GenBank/DDBJ whole genome shotgun (WGS) entry which is preliminary data.</text>
</comment>
<proteinExistence type="predicted"/>
<evidence type="ECO:0000313" key="2">
    <source>
        <dbReference type="EMBL" id="EYB96564.1"/>
    </source>
</evidence>
<evidence type="ECO:0000256" key="1">
    <source>
        <dbReference type="SAM" id="Phobius"/>
    </source>
</evidence>
<keyword evidence="1" id="KW-1133">Transmembrane helix</keyword>
<sequence>MASRLGDVRVVVVAPSYEAPVTISRIQNEFPRLVIDRDVDKVWRAHEASNHDQIVFDRYKQVQSPGPVLPASDNRRVRAGLTVSERDFFSFFFFAFFSAFSFVLI</sequence>
<feature type="transmembrane region" description="Helical" evidence="1">
    <location>
        <begin position="88"/>
        <end position="104"/>
    </location>
</feature>
<dbReference type="STRING" id="53326.A0A016T1Y8"/>
<protein>
    <submittedName>
        <fullName evidence="2">Uncharacterized protein</fullName>
    </submittedName>
</protein>
<organism evidence="2 3">
    <name type="scientific">Ancylostoma ceylanicum</name>
    <dbReference type="NCBI Taxonomy" id="53326"/>
    <lineage>
        <taxon>Eukaryota</taxon>
        <taxon>Metazoa</taxon>
        <taxon>Ecdysozoa</taxon>
        <taxon>Nematoda</taxon>
        <taxon>Chromadorea</taxon>
        <taxon>Rhabditida</taxon>
        <taxon>Rhabditina</taxon>
        <taxon>Rhabditomorpha</taxon>
        <taxon>Strongyloidea</taxon>
        <taxon>Ancylostomatidae</taxon>
        <taxon>Ancylostomatinae</taxon>
        <taxon>Ancylostoma</taxon>
    </lineage>
</organism>